<comment type="function">
    <text evidence="5">Regulatory subunit of the dolichol-phosphate mannose (DPM) synthase complex; essential for the ER localization.</text>
</comment>
<dbReference type="EMBL" id="OD021949">
    <property type="protein sequence ID" value="CAD7419565.1"/>
    <property type="molecule type" value="Genomic_DNA"/>
</dbReference>
<comment type="pathway">
    <text evidence="5">Protein modification; protein glycosylation.</text>
</comment>
<dbReference type="GO" id="GO:0180047">
    <property type="term" value="P:dolichol phosphate mannose biosynthetic process"/>
    <property type="evidence" value="ECO:0007669"/>
    <property type="project" value="InterPro"/>
</dbReference>
<comment type="similarity">
    <text evidence="5">Belongs to the DPM2 family.</text>
</comment>
<keyword evidence="3 5" id="KW-1133">Transmembrane helix</keyword>
<evidence type="ECO:0000313" key="6">
    <source>
        <dbReference type="EMBL" id="CAD7419565.1"/>
    </source>
</evidence>
<feature type="transmembrane region" description="Helical" evidence="5">
    <location>
        <begin position="45"/>
        <end position="67"/>
    </location>
</feature>
<dbReference type="PANTHER" id="PTHR10285">
    <property type="entry name" value="URIDINE KINASE"/>
    <property type="match status" value="1"/>
</dbReference>
<dbReference type="Pfam" id="PF07297">
    <property type="entry name" value="DPM2"/>
    <property type="match status" value="1"/>
</dbReference>
<dbReference type="CDD" id="cd02024">
    <property type="entry name" value="NRK1"/>
    <property type="match status" value="1"/>
</dbReference>
<dbReference type="AlphaFoldDB" id="A0A7R9DRL6"/>
<evidence type="ECO:0000256" key="5">
    <source>
        <dbReference type="RuleBase" id="RU365084"/>
    </source>
</evidence>
<dbReference type="GO" id="GO:0030234">
    <property type="term" value="F:enzyme regulator activity"/>
    <property type="evidence" value="ECO:0007669"/>
    <property type="project" value="UniProtKB-UniRule"/>
</dbReference>
<proteinExistence type="inferred from homology"/>
<evidence type="ECO:0000256" key="3">
    <source>
        <dbReference type="ARBA" id="ARBA00022989"/>
    </source>
</evidence>
<gene>
    <name evidence="6" type="ORF">TPSB3V08_LOCUS13039</name>
</gene>
<evidence type="ECO:0000256" key="1">
    <source>
        <dbReference type="ARBA" id="ARBA00004141"/>
    </source>
</evidence>
<dbReference type="SUPFAM" id="SSF52540">
    <property type="entry name" value="P-loop containing nucleoside triphosphate hydrolases"/>
    <property type="match status" value="1"/>
</dbReference>
<evidence type="ECO:0000256" key="2">
    <source>
        <dbReference type="ARBA" id="ARBA00022692"/>
    </source>
</evidence>
<name>A0A7R9DRL6_TIMPO</name>
<keyword evidence="2 5" id="KW-0812">Transmembrane</keyword>
<keyword evidence="4 5" id="KW-0472">Membrane</keyword>
<reference evidence="6" key="1">
    <citation type="submission" date="2020-11" db="EMBL/GenBank/DDBJ databases">
        <authorList>
            <person name="Tran Van P."/>
        </authorList>
    </citation>
    <scope>NUCLEOTIDE SEQUENCE</scope>
</reference>
<dbReference type="Gene3D" id="3.40.50.300">
    <property type="entry name" value="P-loop containing nucleotide triphosphate hydrolases"/>
    <property type="match status" value="1"/>
</dbReference>
<comment type="subcellular location">
    <subcellularLocation>
        <location evidence="5">Endoplasmic reticulum membrane</location>
        <topology evidence="5">Multi-pass membrane protein</topology>
    </subcellularLocation>
    <subcellularLocation>
        <location evidence="1">Membrane</location>
        <topology evidence="1">Multi-pass membrane protein</topology>
    </subcellularLocation>
</comment>
<dbReference type="PRINTS" id="PR00988">
    <property type="entry name" value="URIDINKINASE"/>
</dbReference>
<sequence length="248" mass="28086">MNISDATLGKIILSVSCLFFTYYSLWVLVLPFIENDHLINSLFPPISYALMIPAVMGFCFLVGISGVTCGGKSTLAKALHQALPGTRIISQDDYFLPEDSSRHILVPEMNHFNWEIMSSLDMEKMEIAIADILSTVPPVNKCPCIDTFHHVLIIEGFLILNYPPLLNLCQLKYYITLTREQCLLRRISRVYNPPDIPGYFEKCVWPEYVAHRDKVLGAVADVKVLDGSEDMETMIEHVLLDVKGFTRK</sequence>
<evidence type="ECO:0000256" key="4">
    <source>
        <dbReference type="ARBA" id="ARBA00023136"/>
    </source>
</evidence>
<protein>
    <recommendedName>
        <fullName evidence="5">Dolichol phosphate-mannose biosynthesis regulatory protein</fullName>
    </recommendedName>
</protein>
<comment type="subunit">
    <text evidence="5">Component of the dolichol-phosphate mannose (DPM) synthase complex.</text>
</comment>
<accession>A0A7R9DRL6</accession>
<dbReference type="InterPro" id="IPR027417">
    <property type="entry name" value="P-loop_NTPase"/>
</dbReference>
<feature type="transmembrane region" description="Helical" evidence="5">
    <location>
        <begin position="12"/>
        <end position="33"/>
    </location>
</feature>
<dbReference type="UniPathway" id="UPA00378"/>
<organism evidence="6">
    <name type="scientific">Timema poppense</name>
    <name type="common">Walking stick</name>
    <dbReference type="NCBI Taxonomy" id="170557"/>
    <lineage>
        <taxon>Eukaryota</taxon>
        <taxon>Metazoa</taxon>
        <taxon>Ecdysozoa</taxon>
        <taxon>Arthropoda</taxon>
        <taxon>Hexapoda</taxon>
        <taxon>Insecta</taxon>
        <taxon>Pterygota</taxon>
        <taxon>Neoptera</taxon>
        <taxon>Polyneoptera</taxon>
        <taxon>Phasmatodea</taxon>
        <taxon>Timematodea</taxon>
        <taxon>Timematoidea</taxon>
        <taxon>Timematidae</taxon>
        <taxon>Timema</taxon>
    </lineage>
</organism>
<dbReference type="GO" id="GO:0005789">
    <property type="term" value="C:endoplasmic reticulum membrane"/>
    <property type="evidence" value="ECO:0007669"/>
    <property type="project" value="UniProtKB-SubCell"/>
</dbReference>
<keyword evidence="5" id="KW-0256">Endoplasmic reticulum</keyword>
<dbReference type="InterPro" id="IPR009914">
    <property type="entry name" value="DPM2"/>
</dbReference>